<evidence type="ECO:0008006" key="9">
    <source>
        <dbReference type="Google" id="ProtNLM"/>
    </source>
</evidence>
<evidence type="ECO:0000256" key="3">
    <source>
        <dbReference type="ARBA" id="ARBA00022692"/>
    </source>
</evidence>
<accession>A0ABD1CQV2</accession>
<evidence type="ECO:0000256" key="1">
    <source>
        <dbReference type="ARBA" id="ARBA00004141"/>
    </source>
</evidence>
<feature type="transmembrane region" description="Helical" evidence="6">
    <location>
        <begin position="97"/>
        <end position="115"/>
    </location>
</feature>
<evidence type="ECO:0000256" key="4">
    <source>
        <dbReference type="ARBA" id="ARBA00022989"/>
    </source>
</evidence>
<feature type="transmembrane region" description="Helical" evidence="6">
    <location>
        <begin position="127"/>
        <end position="146"/>
    </location>
</feature>
<evidence type="ECO:0000256" key="6">
    <source>
        <dbReference type="SAM" id="Phobius"/>
    </source>
</evidence>
<protein>
    <recommendedName>
        <fullName evidence="9">Plasma membrane protein</fullName>
    </recommendedName>
</protein>
<comment type="similarity">
    <text evidence="2">Belongs to the UPF0220 family.</text>
</comment>
<dbReference type="PANTHER" id="PTHR13180">
    <property type="entry name" value="SMALL MEMBRANE PROTEIN-RELATED"/>
    <property type="match status" value="1"/>
</dbReference>
<feature type="transmembrane region" description="Helical" evidence="6">
    <location>
        <begin position="203"/>
        <end position="222"/>
    </location>
</feature>
<gene>
    <name evidence="7" type="ORF">pipiens_015374</name>
</gene>
<reference evidence="7 8" key="1">
    <citation type="submission" date="2024-05" db="EMBL/GenBank/DDBJ databases">
        <title>Culex pipiens pipiens assembly and annotation.</title>
        <authorList>
            <person name="Alout H."/>
            <person name="Durand T."/>
        </authorList>
    </citation>
    <scope>NUCLEOTIDE SEQUENCE [LARGE SCALE GENOMIC DNA]</scope>
    <source>
        <strain evidence="7">HA-2024</strain>
        <tissue evidence="7">Whole body</tissue>
    </source>
</reference>
<dbReference type="Pfam" id="PF05255">
    <property type="entry name" value="UPF0220"/>
    <property type="match status" value="1"/>
</dbReference>
<dbReference type="Proteomes" id="UP001562425">
    <property type="component" value="Unassembled WGS sequence"/>
</dbReference>
<keyword evidence="8" id="KW-1185">Reference proteome</keyword>
<dbReference type="GO" id="GO:0016020">
    <property type="term" value="C:membrane"/>
    <property type="evidence" value="ECO:0007669"/>
    <property type="project" value="UniProtKB-SubCell"/>
</dbReference>
<evidence type="ECO:0000256" key="5">
    <source>
        <dbReference type="ARBA" id="ARBA00023136"/>
    </source>
</evidence>
<proteinExistence type="inferred from homology"/>
<evidence type="ECO:0000256" key="2">
    <source>
        <dbReference type="ARBA" id="ARBA00005335"/>
    </source>
</evidence>
<comment type="subcellular location">
    <subcellularLocation>
        <location evidence="1">Membrane</location>
        <topology evidence="1">Multi-pass membrane protein</topology>
    </subcellularLocation>
</comment>
<dbReference type="AlphaFoldDB" id="A0ABD1CQV2"/>
<keyword evidence="3 6" id="KW-0812">Transmembrane</keyword>
<sequence>MCCRCLRPQQRIISATRMASLLLAEAEENSGKGRREKFINKVLCFEGRTVAQDKVNCSNNSAQGQFRSVPASRHNKMSIMDRIRQSYWVENVPRRNIIATLVASFLFFSGWWIAIDTASVHPKSWDFSYYICGILATISFFMVNSISNEMLHGGAAYTGGVMGESGIKVFLFIGFVLGFASIIAAIWIMIAEFAVNDDKSDKGPGYALLVHNIFIFFSSLIYKFGRHSDDPYAAGIF</sequence>
<dbReference type="InterPro" id="IPR007919">
    <property type="entry name" value="UPF0220"/>
</dbReference>
<comment type="caution">
    <text evidence="7">The sequence shown here is derived from an EMBL/GenBank/DDBJ whole genome shotgun (WGS) entry which is preliminary data.</text>
</comment>
<keyword evidence="5 6" id="KW-0472">Membrane</keyword>
<name>A0ABD1CQV2_CULPP</name>
<dbReference type="EMBL" id="JBEHCU010010119">
    <property type="protein sequence ID" value="KAL1378751.1"/>
    <property type="molecule type" value="Genomic_DNA"/>
</dbReference>
<organism evidence="7 8">
    <name type="scientific">Culex pipiens pipiens</name>
    <name type="common">Northern house mosquito</name>
    <dbReference type="NCBI Taxonomy" id="38569"/>
    <lineage>
        <taxon>Eukaryota</taxon>
        <taxon>Metazoa</taxon>
        <taxon>Ecdysozoa</taxon>
        <taxon>Arthropoda</taxon>
        <taxon>Hexapoda</taxon>
        <taxon>Insecta</taxon>
        <taxon>Pterygota</taxon>
        <taxon>Neoptera</taxon>
        <taxon>Endopterygota</taxon>
        <taxon>Diptera</taxon>
        <taxon>Nematocera</taxon>
        <taxon>Culicoidea</taxon>
        <taxon>Culicidae</taxon>
        <taxon>Culicinae</taxon>
        <taxon>Culicini</taxon>
        <taxon>Culex</taxon>
        <taxon>Culex</taxon>
    </lineage>
</organism>
<evidence type="ECO:0000313" key="7">
    <source>
        <dbReference type="EMBL" id="KAL1378751.1"/>
    </source>
</evidence>
<evidence type="ECO:0000313" key="8">
    <source>
        <dbReference type="Proteomes" id="UP001562425"/>
    </source>
</evidence>
<feature type="transmembrane region" description="Helical" evidence="6">
    <location>
        <begin position="167"/>
        <end position="191"/>
    </location>
</feature>
<keyword evidence="4 6" id="KW-1133">Transmembrane helix</keyword>